<keyword evidence="6 7" id="KW-0472">Membrane</keyword>
<dbReference type="CDD" id="cd06261">
    <property type="entry name" value="TM_PBP2"/>
    <property type="match status" value="1"/>
</dbReference>
<sequence>MFPENFTFSIRNPINTAIDWLITNFGDTFDAVVHNVLAVFVPIEQALRHTPWWIIVLLVLGLSYHASRNWRLSAMLGALMMLIGVLGLWDMAMQSLALMLVSTVISVTIGIPIGIAMAAHDRLRAAVLPILDMMQTMPSFVYLIPALMLFGLGIVPAILATFIYAVPPVIRLTDLGIRLVDHETVEAARAFGANRRQILFGVQLPLAIPNIMAGVNQTTMMALSMVVIASMIGVRGLGQEVLLGIQRLDVGRGASAGIAIVALAVVLDRITQAYGKRAQAYKQKGHG</sequence>
<dbReference type="RefSeq" id="WP_132938088.1">
    <property type="nucleotide sequence ID" value="NZ_CP119676.1"/>
</dbReference>
<comment type="caution">
    <text evidence="9">The sequence shown here is derived from an EMBL/GenBank/DDBJ whole genome shotgun (WGS) entry which is preliminary data.</text>
</comment>
<evidence type="ECO:0000259" key="8">
    <source>
        <dbReference type="PROSITE" id="PS50928"/>
    </source>
</evidence>
<evidence type="ECO:0000313" key="10">
    <source>
        <dbReference type="Proteomes" id="UP000295304"/>
    </source>
</evidence>
<evidence type="ECO:0000313" key="9">
    <source>
        <dbReference type="EMBL" id="TCS64122.1"/>
    </source>
</evidence>
<dbReference type="AlphaFoldDB" id="A0A4R3JE32"/>
<keyword evidence="2 7" id="KW-0813">Transport</keyword>
<dbReference type="Gene3D" id="1.10.3720.10">
    <property type="entry name" value="MetI-like"/>
    <property type="match status" value="1"/>
</dbReference>
<keyword evidence="3" id="KW-1003">Cell membrane</keyword>
<feature type="transmembrane region" description="Helical" evidence="7">
    <location>
        <begin position="140"/>
        <end position="166"/>
    </location>
</feature>
<dbReference type="InterPro" id="IPR000515">
    <property type="entry name" value="MetI-like"/>
</dbReference>
<keyword evidence="5 7" id="KW-1133">Transmembrane helix</keyword>
<dbReference type="PROSITE" id="PS50928">
    <property type="entry name" value="ABC_TM1"/>
    <property type="match status" value="1"/>
</dbReference>
<dbReference type="GO" id="GO:0015226">
    <property type="term" value="F:carnitine transmembrane transporter activity"/>
    <property type="evidence" value="ECO:0007669"/>
    <property type="project" value="TreeGrafter"/>
</dbReference>
<evidence type="ECO:0000256" key="2">
    <source>
        <dbReference type="ARBA" id="ARBA00022448"/>
    </source>
</evidence>
<dbReference type="InterPro" id="IPR035906">
    <property type="entry name" value="MetI-like_sf"/>
</dbReference>
<evidence type="ECO:0000256" key="4">
    <source>
        <dbReference type="ARBA" id="ARBA00022692"/>
    </source>
</evidence>
<dbReference type="OrthoDB" id="9815258at2"/>
<feature type="transmembrane region" description="Helical" evidence="7">
    <location>
        <begin position="72"/>
        <end position="89"/>
    </location>
</feature>
<dbReference type="FunFam" id="1.10.3720.10:FF:000001">
    <property type="entry name" value="Glycine betaine ABC transporter, permease"/>
    <property type="match status" value="1"/>
</dbReference>
<dbReference type="Pfam" id="PF00528">
    <property type="entry name" value="BPD_transp_1"/>
    <property type="match status" value="1"/>
</dbReference>
<gene>
    <name evidence="9" type="ORF">EDD55_102163</name>
</gene>
<evidence type="ECO:0000256" key="7">
    <source>
        <dbReference type="RuleBase" id="RU363032"/>
    </source>
</evidence>
<dbReference type="PANTHER" id="PTHR47737:SF1">
    <property type="entry name" value="GLYCINE BETAINE_PROLINE BETAINE TRANSPORT SYSTEM PERMEASE PROTEIN PROW"/>
    <property type="match status" value="1"/>
</dbReference>
<proteinExistence type="inferred from homology"/>
<reference evidence="9 10" key="1">
    <citation type="submission" date="2019-03" db="EMBL/GenBank/DDBJ databases">
        <title>Genomic Encyclopedia of Type Strains, Phase IV (KMG-IV): sequencing the most valuable type-strain genomes for metagenomic binning, comparative biology and taxonomic classification.</title>
        <authorList>
            <person name="Goeker M."/>
        </authorList>
    </citation>
    <scope>NUCLEOTIDE SEQUENCE [LARGE SCALE GENOMIC DNA]</scope>
    <source>
        <strain evidence="9 10">DSM 101688</strain>
    </source>
</reference>
<evidence type="ECO:0000256" key="5">
    <source>
        <dbReference type="ARBA" id="ARBA00022989"/>
    </source>
</evidence>
<dbReference type="GO" id="GO:0015871">
    <property type="term" value="P:choline transport"/>
    <property type="evidence" value="ECO:0007669"/>
    <property type="project" value="TreeGrafter"/>
</dbReference>
<protein>
    <submittedName>
        <fullName evidence="9">Glycine betaine/proline transport system permease protein</fullName>
    </submittedName>
</protein>
<dbReference type="Proteomes" id="UP000295304">
    <property type="component" value="Unassembled WGS sequence"/>
</dbReference>
<dbReference type="PANTHER" id="PTHR47737">
    <property type="entry name" value="GLYCINE BETAINE/PROLINE BETAINE TRANSPORT SYSTEM PERMEASE PROTEIN PROW"/>
    <property type="match status" value="1"/>
</dbReference>
<dbReference type="GO" id="GO:0005275">
    <property type="term" value="F:amine transmembrane transporter activity"/>
    <property type="evidence" value="ECO:0007669"/>
    <property type="project" value="TreeGrafter"/>
</dbReference>
<evidence type="ECO:0000256" key="1">
    <source>
        <dbReference type="ARBA" id="ARBA00004651"/>
    </source>
</evidence>
<dbReference type="GO" id="GO:0031460">
    <property type="term" value="P:glycine betaine transport"/>
    <property type="evidence" value="ECO:0007669"/>
    <property type="project" value="UniProtKB-ARBA"/>
</dbReference>
<comment type="similarity">
    <text evidence="7">Belongs to the binding-protein-dependent transport system permease family.</text>
</comment>
<evidence type="ECO:0000256" key="6">
    <source>
        <dbReference type="ARBA" id="ARBA00023136"/>
    </source>
</evidence>
<dbReference type="EMBL" id="SLZW01000002">
    <property type="protein sequence ID" value="TCS64122.1"/>
    <property type="molecule type" value="Genomic_DNA"/>
</dbReference>
<organism evidence="9 10">
    <name type="scientific">Varunaivibrio sulfuroxidans</name>
    <dbReference type="NCBI Taxonomy" id="1773489"/>
    <lineage>
        <taxon>Bacteria</taxon>
        <taxon>Pseudomonadati</taxon>
        <taxon>Pseudomonadota</taxon>
        <taxon>Alphaproteobacteria</taxon>
        <taxon>Rhodospirillales</taxon>
        <taxon>Magnetovibrionaceae</taxon>
        <taxon>Varunaivibrio</taxon>
    </lineage>
</organism>
<comment type="subcellular location">
    <subcellularLocation>
        <location evidence="1 7">Cell membrane</location>
        <topology evidence="1 7">Multi-pass membrane protein</topology>
    </subcellularLocation>
</comment>
<name>A0A4R3JE32_9PROT</name>
<dbReference type="GO" id="GO:0043190">
    <property type="term" value="C:ATP-binding cassette (ABC) transporter complex"/>
    <property type="evidence" value="ECO:0007669"/>
    <property type="project" value="TreeGrafter"/>
</dbReference>
<feature type="domain" description="ABC transmembrane type-1" evidence="8">
    <location>
        <begin position="92"/>
        <end position="271"/>
    </location>
</feature>
<dbReference type="SUPFAM" id="SSF161098">
    <property type="entry name" value="MetI-like"/>
    <property type="match status" value="1"/>
</dbReference>
<feature type="transmembrane region" description="Helical" evidence="7">
    <location>
        <begin position="250"/>
        <end position="267"/>
    </location>
</feature>
<accession>A0A4R3JE32</accession>
<keyword evidence="4 7" id="KW-0812">Transmembrane</keyword>
<keyword evidence="10" id="KW-1185">Reference proteome</keyword>
<feature type="transmembrane region" description="Helical" evidence="7">
    <location>
        <begin position="220"/>
        <end position="238"/>
    </location>
</feature>
<feature type="transmembrane region" description="Helical" evidence="7">
    <location>
        <begin position="96"/>
        <end position="120"/>
    </location>
</feature>
<evidence type="ECO:0000256" key="3">
    <source>
        <dbReference type="ARBA" id="ARBA00022475"/>
    </source>
</evidence>